<name>A0A7H0XCA5_9CAUD</name>
<sequence>MGGLSVRFAPLRYATLTALVYPWYNPDGWLRLDLVGYLS</sequence>
<reference evidence="1 2" key="1">
    <citation type="submission" date="2020-05" db="EMBL/GenBank/DDBJ databases">
        <authorList>
            <person name="Debarbieux L."/>
        </authorList>
    </citation>
    <scope>NUCLEOTIDE SEQUENCE [LARGE SCALE GENOMIC DNA]</scope>
</reference>
<protein>
    <submittedName>
        <fullName evidence="1">Uncharacterized protein</fullName>
    </submittedName>
</protein>
<dbReference type="Proteomes" id="UP000516408">
    <property type="component" value="Segment"/>
</dbReference>
<evidence type="ECO:0000313" key="2">
    <source>
        <dbReference type="Proteomes" id="UP000516408"/>
    </source>
</evidence>
<accession>A0A7H0XCA5</accession>
<organism evidence="1 2">
    <name type="scientific">Escherichia phage Mt1B1_P10</name>
    <dbReference type="NCBI Taxonomy" id="2743960"/>
    <lineage>
        <taxon>Viruses</taxon>
        <taxon>Duplodnaviria</taxon>
        <taxon>Heunggongvirae</taxon>
        <taxon>Uroviricota</taxon>
        <taxon>Caudoviricetes</taxon>
        <taxon>Autographivirales</taxon>
        <taxon>Autosignataviridae</taxon>
        <taxon>Molineuxvirinae</taxon>
        <taxon>Vectrevirus</taxon>
        <taxon>Vectrevirus Mt1B1P10</taxon>
    </lineage>
</organism>
<evidence type="ECO:0000313" key="1">
    <source>
        <dbReference type="EMBL" id="QNR52645.1"/>
    </source>
</evidence>
<proteinExistence type="predicted"/>
<keyword evidence="2" id="KW-1185">Reference proteome</keyword>
<dbReference type="EMBL" id="MT496971">
    <property type="protein sequence ID" value="QNR52645.1"/>
    <property type="molecule type" value="Genomic_DNA"/>
</dbReference>